<dbReference type="CDD" id="cd06587">
    <property type="entry name" value="VOC"/>
    <property type="match status" value="1"/>
</dbReference>
<dbReference type="SUPFAM" id="SSF54593">
    <property type="entry name" value="Glyoxalase/Bleomycin resistance protein/Dihydroxybiphenyl dioxygenase"/>
    <property type="match status" value="1"/>
</dbReference>
<evidence type="ECO:0000259" key="1">
    <source>
        <dbReference type="PROSITE" id="PS51819"/>
    </source>
</evidence>
<gene>
    <name evidence="2" type="ORF">A2Z22_01220</name>
</gene>
<organism evidence="2 3">
    <name type="scientific">Candidatus Woesebacteria bacterium RBG_16_34_12</name>
    <dbReference type="NCBI Taxonomy" id="1802480"/>
    <lineage>
        <taxon>Bacteria</taxon>
        <taxon>Candidatus Woeseibacteriota</taxon>
    </lineage>
</organism>
<evidence type="ECO:0000313" key="3">
    <source>
        <dbReference type="Proteomes" id="UP000177053"/>
    </source>
</evidence>
<dbReference type="InterPro" id="IPR037523">
    <property type="entry name" value="VOC_core"/>
</dbReference>
<dbReference type="Gene3D" id="3.10.180.10">
    <property type="entry name" value="2,3-Dihydroxybiphenyl 1,2-Dioxygenase, domain 1"/>
    <property type="match status" value="1"/>
</dbReference>
<dbReference type="InterPro" id="IPR029068">
    <property type="entry name" value="Glyas_Bleomycin-R_OHBP_Dase"/>
</dbReference>
<dbReference type="PROSITE" id="PS51819">
    <property type="entry name" value="VOC"/>
    <property type="match status" value="1"/>
</dbReference>
<dbReference type="Pfam" id="PF00903">
    <property type="entry name" value="Glyoxalase"/>
    <property type="match status" value="1"/>
</dbReference>
<protein>
    <recommendedName>
        <fullName evidence="1">VOC domain-containing protein</fullName>
    </recommendedName>
</protein>
<dbReference type="AlphaFoldDB" id="A0A1F7X8L2"/>
<dbReference type="InterPro" id="IPR004360">
    <property type="entry name" value="Glyas_Fos-R_dOase_dom"/>
</dbReference>
<reference evidence="2 3" key="1">
    <citation type="journal article" date="2016" name="Nat. Commun.">
        <title>Thousands of microbial genomes shed light on interconnected biogeochemical processes in an aquifer system.</title>
        <authorList>
            <person name="Anantharaman K."/>
            <person name="Brown C.T."/>
            <person name="Hug L.A."/>
            <person name="Sharon I."/>
            <person name="Castelle C.J."/>
            <person name="Probst A.J."/>
            <person name="Thomas B.C."/>
            <person name="Singh A."/>
            <person name="Wilkins M.J."/>
            <person name="Karaoz U."/>
            <person name="Brodie E.L."/>
            <person name="Williams K.H."/>
            <person name="Hubbard S.S."/>
            <person name="Banfield J.F."/>
        </authorList>
    </citation>
    <scope>NUCLEOTIDE SEQUENCE [LARGE SCALE GENOMIC DNA]</scope>
</reference>
<sequence length="133" mass="15607">MKNSQITGHKLLIWSENPDKLHEFYRDVLGLKSGTRLTMKDDYGYDLVCADGTGIWIGKHSEVKGKNKDKFRFILTLYTKDVYEWYEKLKDRKDIKILAKPFVTPPTRDKKVKSYCFTFLDPEGNCLQFMTRG</sequence>
<evidence type="ECO:0000313" key="2">
    <source>
        <dbReference type="EMBL" id="OGM11386.1"/>
    </source>
</evidence>
<feature type="domain" description="VOC" evidence="1">
    <location>
        <begin position="6"/>
        <end position="132"/>
    </location>
</feature>
<name>A0A1F7X8L2_9BACT</name>
<proteinExistence type="predicted"/>
<dbReference type="EMBL" id="MGFS01000018">
    <property type="protein sequence ID" value="OGM11386.1"/>
    <property type="molecule type" value="Genomic_DNA"/>
</dbReference>
<dbReference type="Proteomes" id="UP000177053">
    <property type="component" value="Unassembled WGS sequence"/>
</dbReference>
<accession>A0A1F7X8L2</accession>
<comment type="caution">
    <text evidence="2">The sequence shown here is derived from an EMBL/GenBank/DDBJ whole genome shotgun (WGS) entry which is preliminary data.</text>
</comment>